<dbReference type="InterPro" id="IPR003593">
    <property type="entry name" value="AAA+_ATPase"/>
</dbReference>
<dbReference type="OrthoDB" id="9767778at2"/>
<sequence>MSSPDIQRLAARTDVALEVQNAVKRFGRETAQQQPFWKRSARKPPETTVAVDHISLTVQRGEIFGLLGANGSGKSTLIRLISTLLVPDGGEIRVFGYDVQREERTVRRLINRVSVEASFFKKLSALENLMYAARLYDLPGVYARRRSVEILRSLGLSEKRLYEPLEHMSRGMQQKVAIARGLLTSPVLLLLDEPTTGLDPRSKHDVQRFILRMRAEHDTTVFLTTHDMDEADRLCDRIAIIDDGRIVALDTPQGLKDAIGARNGKNGSTTMEDVFMALTGKSLDDDFESADDFESEYGNEATGGSNGAR</sequence>
<dbReference type="eggNOG" id="COG1131">
    <property type="taxonomic scope" value="Bacteria"/>
</dbReference>
<name>A7NLP0_ROSCS</name>
<comment type="similarity">
    <text evidence="1">Belongs to the ABC transporter superfamily.</text>
</comment>
<accession>A7NLP0</accession>
<keyword evidence="2" id="KW-0813">Transport</keyword>
<reference evidence="7 8" key="1">
    <citation type="submission" date="2007-08" db="EMBL/GenBank/DDBJ databases">
        <title>Complete sequence of Roseiflexus castenholzii DSM 13941.</title>
        <authorList>
            <consortium name="US DOE Joint Genome Institute"/>
            <person name="Copeland A."/>
            <person name="Lucas S."/>
            <person name="Lapidus A."/>
            <person name="Barry K."/>
            <person name="Glavina del Rio T."/>
            <person name="Dalin E."/>
            <person name="Tice H."/>
            <person name="Pitluck S."/>
            <person name="Thompson L.S."/>
            <person name="Brettin T."/>
            <person name="Bruce D."/>
            <person name="Detter J.C."/>
            <person name="Han C."/>
            <person name="Tapia R."/>
            <person name="Schmutz J."/>
            <person name="Larimer F."/>
            <person name="Land M."/>
            <person name="Hauser L."/>
            <person name="Kyrpides N."/>
            <person name="Mikhailova N."/>
            <person name="Bryant D.A."/>
            <person name="Hanada S."/>
            <person name="Tsukatani Y."/>
            <person name="Richardson P."/>
        </authorList>
    </citation>
    <scope>NUCLEOTIDE SEQUENCE [LARGE SCALE GENOMIC DNA]</scope>
    <source>
        <strain evidence="8">DSM 13941 / HLO8</strain>
    </source>
</reference>
<keyword evidence="3" id="KW-0547">Nucleotide-binding</keyword>
<keyword evidence="4" id="KW-0067">ATP-binding</keyword>
<evidence type="ECO:0000313" key="8">
    <source>
        <dbReference type="Proteomes" id="UP000000263"/>
    </source>
</evidence>
<feature type="region of interest" description="Disordered" evidence="5">
    <location>
        <begin position="287"/>
        <end position="309"/>
    </location>
</feature>
<dbReference type="HOGENOM" id="CLU_000604_1_2_0"/>
<dbReference type="PROSITE" id="PS50893">
    <property type="entry name" value="ABC_TRANSPORTER_2"/>
    <property type="match status" value="1"/>
</dbReference>
<dbReference type="GO" id="GO:0005524">
    <property type="term" value="F:ATP binding"/>
    <property type="evidence" value="ECO:0007669"/>
    <property type="project" value="UniProtKB-KW"/>
</dbReference>
<dbReference type="Pfam" id="PF00005">
    <property type="entry name" value="ABC_tran"/>
    <property type="match status" value="1"/>
</dbReference>
<dbReference type="RefSeq" id="WP_012120860.1">
    <property type="nucleotide sequence ID" value="NC_009767.1"/>
</dbReference>
<dbReference type="STRING" id="383372.Rcas_2353"/>
<evidence type="ECO:0000256" key="1">
    <source>
        <dbReference type="ARBA" id="ARBA00005417"/>
    </source>
</evidence>
<proteinExistence type="inferred from homology"/>
<dbReference type="PANTHER" id="PTHR42711:SF5">
    <property type="entry name" value="ABC TRANSPORTER ATP-BINDING PROTEIN NATA"/>
    <property type="match status" value="1"/>
</dbReference>
<dbReference type="InterPro" id="IPR050763">
    <property type="entry name" value="ABC_transporter_ATP-binding"/>
</dbReference>
<evidence type="ECO:0000256" key="4">
    <source>
        <dbReference type="ARBA" id="ARBA00022840"/>
    </source>
</evidence>
<feature type="domain" description="ABC transporter" evidence="6">
    <location>
        <begin position="17"/>
        <end position="268"/>
    </location>
</feature>
<feature type="compositionally biased region" description="Acidic residues" evidence="5">
    <location>
        <begin position="287"/>
        <end position="297"/>
    </location>
</feature>
<dbReference type="Gene3D" id="3.40.50.300">
    <property type="entry name" value="P-loop containing nucleotide triphosphate hydrolases"/>
    <property type="match status" value="1"/>
</dbReference>
<evidence type="ECO:0000256" key="5">
    <source>
        <dbReference type="SAM" id="MobiDB-lite"/>
    </source>
</evidence>
<keyword evidence="8" id="KW-1185">Reference proteome</keyword>
<evidence type="ECO:0000259" key="6">
    <source>
        <dbReference type="PROSITE" id="PS50893"/>
    </source>
</evidence>
<dbReference type="EMBL" id="CP000804">
    <property type="protein sequence ID" value="ABU58436.1"/>
    <property type="molecule type" value="Genomic_DNA"/>
</dbReference>
<evidence type="ECO:0000313" key="7">
    <source>
        <dbReference type="EMBL" id="ABU58436.1"/>
    </source>
</evidence>
<gene>
    <name evidence="7" type="ordered locus">Rcas_2353</name>
</gene>
<dbReference type="GO" id="GO:0016887">
    <property type="term" value="F:ATP hydrolysis activity"/>
    <property type="evidence" value="ECO:0007669"/>
    <property type="project" value="InterPro"/>
</dbReference>
<dbReference type="SMART" id="SM00382">
    <property type="entry name" value="AAA"/>
    <property type="match status" value="1"/>
</dbReference>
<dbReference type="Proteomes" id="UP000000263">
    <property type="component" value="Chromosome"/>
</dbReference>
<dbReference type="KEGG" id="rca:Rcas_2353"/>
<protein>
    <submittedName>
        <fullName evidence="7">ABC transporter related</fullName>
    </submittedName>
</protein>
<evidence type="ECO:0000256" key="2">
    <source>
        <dbReference type="ARBA" id="ARBA00022448"/>
    </source>
</evidence>
<evidence type="ECO:0000256" key="3">
    <source>
        <dbReference type="ARBA" id="ARBA00022741"/>
    </source>
</evidence>
<organism evidence="7 8">
    <name type="scientific">Roseiflexus castenholzii (strain DSM 13941 / HLO8)</name>
    <dbReference type="NCBI Taxonomy" id="383372"/>
    <lineage>
        <taxon>Bacteria</taxon>
        <taxon>Bacillati</taxon>
        <taxon>Chloroflexota</taxon>
        <taxon>Chloroflexia</taxon>
        <taxon>Chloroflexales</taxon>
        <taxon>Roseiflexineae</taxon>
        <taxon>Roseiflexaceae</taxon>
        <taxon>Roseiflexus</taxon>
    </lineage>
</organism>
<dbReference type="SUPFAM" id="SSF52540">
    <property type="entry name" value="P-loop containing nucleoside triphosphate hydrolases"/>
    <property type="match status" value="1"/>
</dbReference>
<dbReference type="InterPro" id="IPR027417">
    <property type="entry name" value="P-loop_NTPase"/>
</dbReference>
<dbReference type="PANTHER" id="PTHR42711">
    <property type="entry name" value="ABC TRANSPORTER ATP-BINDING PROTEIN"/>
    <property type="match status" value="1"/>
</dbReference>
<dbReference type="InterPro" id="IPR003439">
    <property type="entry name" value="ABC_transporter-like_ATP-bd"/>
</dbReference>
<dbReference type="AlphaFoldDB" id="A7NLP0"/>